<evidence type="ECO:0000313" key="2">
    <source>
        <dbReference type="Proteomes" id="UP000037210"/>
    </source>
</evidence>
<reference evidence="1 2" key="1">
    <citation type="submission" date="2015-06" db="EMBL/GenBank/DDBJ databases">
        <title>New insights into the roles of widespread benthic archaea in carbon and nitrogen cycling.</title>
        <authorList>
            <person name="Lazar C.S."/>
            <person name="Baker B.J."/>
            <person name="Seitz K.W."/>
            <person name="Hyde A.S."/>
            <person name="Dick G.J."/>
            <person name="Hinrichs K.-U."/>
            <person name="Teske A.P."/>
        </authorList>
    </citation>
    <scope>NUCLEOTIDE SEQUENCE [LARGE SCALE GENOMIC DNA]</scope>
    <source>
        <strain evidence="1">DG-45</strain>
    </source>
</reference>
<dbReference type="Proteomes" id="UP000037210">
    <property type="component" value="Unassembled WGS sequence"/>
</dbReference>
<gene>
    <name evidence="1" type="ORF">AC482_06125</name>
</gene>
<organism evidence="1 2">
    <name type="scientific">miscellaneous Crenarchaeota group-15 archaeon DG-45</name>
    <dbReference type="NCBI Taxonomy" id="1685127"/>
    <lineage>
        <taxon>Archaea</taxon>
        <taxon>Candidatus Bathyarchaeota</taxon>
        <taxon>MCG-15</taxon>
    </lineage>
</organism>
<dbReference type="EMBL" id="LFWZ01000059">
    <property type="protein sequence ID" value="KON29580.1"/>
    <property type="molecule type" value="Genomic_DNA"/>
</dbReference>
<comment type="caution">
    <text evidence="1">The sequence shown here is derived from an EMBL/GenBank/DDBJ whole genome shotgun (WGS) entry which is preliminary data.</text>
</comment>
<accession>A0A0M0BML8</accession>
<evidence type="ECO:0000313" key="1">
    <source>
        <dbReference type="EMBL" id="KON29580.1"/>
    </source>
</evidence>
<dbReference type="AlphaFoldDB" id="A0A0M0BML8"/>
<proteinExistence type="predicted"/>
<name>A0A0M0BML8_9ARCH</name>
<protein>
    <submittedName>
        <fullName evidence="1">Uncharacterized protein</fullName>
    </submittedName>
</protein>
<sequence>MCRGMGESLAFTKDVLLRTLELLTAVPAGSVQEEEMREIRTRVQMAQNAIIQNERKIWLRTKEGKEMIGEFGVASTKLLGAVERLQRQRAPDAALLKDLKAALGEVEFHAKRVNEESRRRSMAVT</sequence>